<keyword evidence="3" id="KW-1185">Reference proteome</keyword>
<dbReference type="InterPro" id="IPR017896">
    <property type="entry name" value="4Fe4S_Fe-S-bd"/>
</dbReference>
<dbReference type="InterPro" id="IPR009016">
    <property type="entry name" value="Fe_hydrogenase"/>
</dbReference>
<dbReference type="SUPFAM" id="SSF53920">
    <property type="entry name" value="Fe-only hydrogenase"/>
    <property type="match status" value="1"/>
</dbReference>
<gene>
    <name evidence="2" type="ORF">GND95_13375</name>
</gene>
<proteinExistence type="predicted"/>
<reference evidence="2 3" key="1">
    <citation type="submission" date="2019-12" db="EMBL/GenBank/DDBJ databases">
        <title>Defluviitalea raffinosedens, isolated from a biogas fermenter, genome sequencing and characterization.</title>
        <authorList>
            <person name="Rettenmaier R."/>
            <person name="Schneider M."/>
            <person name="Neuhaus K."/>
            <person name="Liebl W."/>
            <person name="Zverlov V."/>
        </authorList>
    </citation>
    <scope>NUCLEOTIDE SEQUENCE [LARGE SCALE GENOMIC DNA]</scope>
    <source>
        <strain evidence="2 3">249c-K6</strain>
    </source>
</reference>
<evidence type="ECO:0000313" key="3">
    <source>
        <dbReference type="Proteomes" id="UP000483018"/>
    </source>
</evidence>
<dbReference type="InterPro" id="IPR004108">
    <property type="entry name" value="Fe_hydrogenase_lsu_C"/>
</dbReference>
<feature type="domain" description="4Fe-4S ferredoxin-type" evidence="1">
    <location>
        <begin position="112"/>
        <end position="141"/>
    </location>
</feature>
<dbReference type="Gene3D" id="3.40.950.10">
    <property type="entry name" value="Fe-only Hydrogenase (Larger Subunit), Chain L, domain 3"/>
    <property type="match status" value="1"/>
</dbReference>
<dbReference type="PANTHER" id="PTHR11615">
    <property type="entry name" value="NITRATE, FORMATE, IRON DEHYDROGENASE"/>
    <property type="match status" value="1"/>
</dbReference>
<comment type="caution">
    <text evidence="2">The sequence shown here is derived from an EMBL/GenBank/DDBJ whole genome shotgun (WGS) entry which is preliminary data.</text>
</comment>
<sequence>MSNTSNNYIQKYKMKVFNELVKLAWFGKLEEEIEELPQKIIENIQDEKERKIVENYIRLSMGLDPVKRDRSLREEARQALSLDKVKKPLVSVIENICERCNRFHEGSCPIHSHDCMSTDECIGCGQCIEECSLGAISDKIEFIPVVNLLQEKKYPVFAAIAPAYVGQFDPSITPGKIRTALKMIGFSDMIEVATFADILTMKEAYEYKHIIENNKDFFITSCCCPVWVGMIQKKYPSLLDHMSPAVSPMIAAGRVIKALNENAKVVFIGPCIAKKNEAKEENLADAIDFVLTFRELYEIFNALDIDLENLPEDNREEAAFAGRIYARTGGVSKAVELTVKRLDPRSDLPFKPEAFDGAKKCKDGLDKLLAGEMDATFIEGMGCIGGCVGGPRTINPIEEGSKRVDEYANATPMKTPFDNLNALQFLAQLGIKRYEMLKNNEDEKIRNLLIKNVEK</sequence>
<dbReference type="RefSeq" id="WP_158741663.1">
    <property type="nucleotide sequence ID" value="NZ_WSLF01000018.1"/>
</dbReference>
<name>A0A7C8HDD9_9FIRM</name>
<dbReference type="Pfam" id="PF00037">
    <property type="entry name" value="Fer4"/>
    <property type="match status" value="1"/>
</dbReference>
<dbReference type="Pfam" id="PF02906">
    <property type="entry name" value="Fe_hyd_lg_C"/>
    <property type="match status" value="1"/>
</dbReference>
<accession>A0A7C8HDD9</accession>
<dbReference type="EMBL" id="WSLF01000018">
    <property type="protein sequence ID" value="KAE9629104.1"/>
    <property type="molecule type" value="Genomic_DNA"/>
</dbReference>
<organism evidence="2 3">
    <name type="scientific">Defluviitalea raffinosedens</name>
    <dbReference type="NCBI Taxonomy" id="1450156"/>
    <lineage>
        <taxon>Bacteria</taxon>
        <taxon>Bacillati</taxon>
        <taxon>Bacillota</taxon>
        <taxon>Clostridia</taxon>
        <taxon>Lachnospirales</taxon>
        <taxon>Defluviitaleaceae</taxon>
        <taxon>Defluviitalea</taxon>
    </lineage>
</organism>
<dbReference type="SUPFAM" id="SSF54862">
    <property type="entry name" value="4Fe-4S ferredoxins"/>
    <property type="match status" value="1"/>
</dbReference>
<evidence type="ECO:0000313" key="2">
    <source>
        <dbReference type="EMBL" id="KAE9629104.1"/>
    </source>
</evidence>
<dbReference type="AlphaFoldDB" id="A0A7C8HDD9"/>
<dbReference type="InterPro" id="IPR050340">
    <property type="entry name" value="Cytosolic_Fe-S_CAF"/>
</dbReference>
<dbReference type="Proteomes" id="UP000483018">
    <property type="component" value="Unassembled WGS sequence"/>
</dbReference>
<protein>
    <submittedName>
        <fullName evidence="2">Iron hydrogenase</fullName>
    </submittedName>
</protein>
<evidence type="ECO:0000259" key="1">
    <source>
        <dbReference type="PROSITE" id="PS51379"/>
    </source>
</evidence>
<dbReference type="OrthoDB" id="9798098at2"/>
<dbReference type="PROSITE" id="PS51379">
    <property type="entry name" value="4FE4S_FER_2"/>
    <property type="match status" value="1"/>
</dbReference>